<gene>
    <name evidence="1" type="ORF">GCM10023093_15700</name>
</gene>
<name>A0ABP8NFI5_9BACT</name>
<comment type="caution">
    <text evidence="1">The sequence shown here is derived from an EMBL/GenBank/DDBJ whole genome shotgun (WGS) entry which is preliminary data.</text>
</comment>
<sequence>MVLEGNDSVGNGAAAAVLCGSGIGAAEGVSTTDGRLMGVVGATACGSSGCTACTAIGVGAIRETWAYAGSTGNNVGNDVATGRCSGAVCTGAPANAVGDMCGRLTALCSTMGDVGTGVAGAAIPAGWRVSAAGAICGI</sequence>
<organism evidence="1 2">
    <name type="scientific">Nemorincola caseinilytica</name>
    <dbReference type="NCBI Taxonomy" id="2054315"/>
    <lineage>
        <taxon>Bacteria</taxon>
        <taxon>Pseudomonadati</taxon>
        <taxon>Bacteroidota</taxon>
        <taxon>Chitinophagia</taxon>
        <taxon>Chitinophagales</taxon>
        <taxon>Chitinophagaceae</taxon>
        <taxon>Nemorincola</taxon>
    </lineage>
</organism>
<reference evidence="2" key="1">
    <citation type="journal article" date="2019" name="Int. J. Syst. Evol. Microbiol.">
        <title>The Global Catalogue of Microorganisms (GCM) 10K type strain sequencing project: providing services to taxonomists for standard genome sequencing and annotation.</title>
        <authorList>
            <consortium name="The Broad Institute Genomics Platform"/>
            <consortium name="The Broad Institute Genome Sequencing Center for Infectious Disease"/>
            <person name="Wu L."/>
            <person name="Ma J."/>
        </authorList>
    </citation>
    <scope>NUCLEOTIDE SEQUENCE [LARGE SCALE GENOMIC DNA]</scope>
    <source>
        <strain evidence="2">JCM 32105</strain>
    </source>
</reference>
<proteinExistence type="predicted"/>
<evidence type="ECO:0000313" key="1">
    <source>
        <dbReference type="EMBL" id="GAA4464737.1"/>
    </source>
</evidence>
<accession>A0ABP8NFI5</accession>
<dbReference type="Proteomes" id="UP001500067">
    <property type="component" value="Unassembled WGS sequence"/>
</dbReference>
<keyword evidence="2" id="KW-1185">Reference proteome</keyword>
<protein>
    <submittedName>
        <fullName evidence="1">Uncharacterized protein</fullName>
    </submittedName>
</protein>
<evidence type="ECO:0000313" key="2">
    <source>
        <dbReference type="Proteomes" id="UP001500067"/>
    </source>
</evidence>
<dbReference type="EMBL" id="BAABFA010000010">
    <property type="protein sequence ID" value="GAA4464737.1"/>
    <property type="molecule type" value="Genomic_DNA"/>
</dbReference>